<protein>
    <submittedName>
        <fullName evidence="2">Uncharacterized protein LOC113515514 isoform X1</fullName>
    </submittedName>
</protein>
<proteinExistence type="predicted"/>
<gene>
    <name evidence="2" type="primary">LOC113515514</name>
</gene>
<dbReference type="Proteomes" id="UP001652740">
    <property type="component" value="Unplaced"/>
</dbReference>
<dbReference type="KEGG" id="gmw:113515514"/>
<dbReference type="GeneID" id="113515514"/>
<keyword evidence="1" id="KW-1185">Reference proteome</keyword>
<dbReference type="AlphaFoldDB" id="A0A6J1WT17"/>
<name>A0A6J1WT17_GALME</name>
<evidence type="ECO:0000313" key="2">
    <source>
        <dbReference type="RefSeq" id="XP_026755555.2"/>
    </source>
</evidence>
<evidence type="ECO:0000313" key="1">
    <source>
        <dbReference type="Proteomes" id="UP001652740"/>
    </source>
</evidence>
<dbReference type="RefSeq" id="XP_026755555.2">
    <property type="nucleotide sequence ID" value="XM_026899754.3"/>
</dbReference>
<dbReference type="InterPro" id="IPR016024">
    <property type="entry name" value="ARM-type_fold"/>
</dbReference>
<dbReference type="InParanoid" id="A0A6J1WT17"/>
<reference evidence="2" key="1">
    <citation type="submission" date="2025-08" db="UniProtKB">
        <authorList>
            <consortium name="RefSeq"/>
        </authorList>
    </citation>
    <scope>IDENTIFICATION</scope>
    <source>
        <tissue evidence="2">Whole larvae</tissue>
    </source>
</reference>
<accession>A0A6J1WT17</accession>
<sequence>MTKSANLLEVISMCLLPKLSKNVDISENHVEYKIREDTLTSQFNVIMQLLNDMNNSEMTPDILSRLLILNLELQSVGPWFSEICKKCTEKLNKDFEGSYGYKLDNLLWHGDAVNSQKIFDKCLEDLHQKLTFEDFKKYPALHDVYYSIIQHIAEYKVDINPLKTIPISLLLIDDYILSNKIKGLKSCLIIMKCLTTESFQDGNYYEVIYGTLKKSTLDKDIDVTRLTLECLLQLLKIIPPGVQAKKTDDIFKRGLDQLYTEANLYRKAALFSFTTNLIEMQGVDCVNKKLLKSILCDNIDICCNDAVGEILLSDVLKCLEVWIKYCWCIWRLPSDQKFLSTLLKLLYVSCQDEEKAARIQILIITLITLCTKEEQNALYKNIEESTVHINRPEFVNTLEVIKKKYSCIINLLKIS</sequence>
<dbReference type="SUPFAM" id="SSF48371">
    <property type="entry name" value="ARM repeat"/>
    <property type="match status" value="1"/>
</dbReference>
<organism evidence="1 2">
    <name type="scientific">Galleria mellonella</name>
    <name type="common">Greater wax moth</name>
    <dbReference type="NCBI Taxonomy" id="7137"/>
    <lineage>
        <taxon>Eukaryota</taxon>
        <taxon>Metazoa</taxon>
        <taxon>Ecdysozoa</taxon>
        <taxon>Arthropoda</taxon>
        <taxon>Hexapoda</taxon>
        <taxon>Insecta</taxon>
        <taxon>Pterygota</taxon>
        <taxon>Neoptera</taxon>
        <taxon>Endopterygota</taxon>
        <taxon>Lepidoptera</taxon>
        <taxon>Glossata</taxon>
        <taxon>Ditrysia</taxon>
        <taxon>Pyraloidea</taxon>
        <taxon>Pyralidae</taxon>
        <taxon>Galleriinae</taxon>
        <taxon>Galleria</taxon>
    </lineage>
</organism>